<evidence type="ECO:0000313" key="8">
    <source>
        <dbReference type="EMBL" id="AGS33551.1"/>
    </source>
</evidence>
<comment type="similarity">
    <text evidence="2">Belongs to the NlpA lipoprotein family.</text>
</comment>
<dbReference type="PANTHER" id="PTHR30429:SF0">
    <property type="entry name" value="METHIONINE-BINDING LIPOPROTEIN METQ"/>
    <property type="match status" value="1"/>
</dbReference>
<evidence type="ECO:0000256" key="5">
    <source>
        <dbReference type="ARBA" id="ARBA00023139"/>
    </source>
</evidence>
<dbReference type="SUPFAM" id="SSF53850">
    <property type="entry name" value="Periplasmic binding protein-like II"/>
    <property type="match status" value="1"/>
</dbReference>
<accession>S5TF63</accession>
<keyword evidence="4" id="KW-0472">Membrane</keyword>
<dbReference type="STRING" id="1224163.B841_00340"/>
<name>S5TF63_9CORY</name>
<evidence type="ECO:0000256" key="4">
    <source>
        <dbReference type="ARBA" id="ARBA00023136"/>
    </source>
</evidence>
<comment type="subcellular location">
    <subcellularLocation>
        <location evidence="1">Membrane</location>
        <topology evidence="1">Lipid-anchor</topology>
    </subcellularLocation>
</comment>
<evidence type="ECO:0008006" key="10">
    <source>
        <dbReference type="Google" id="ProtNLM"/>
    </source>
</evidence>
<protein>
    <recommendedName>
        <fullName evidence="10">Metal ABC transporter substrate-binding protein</fullName>
    </recommendedName>
</protein>
<evidence type="ECO:0000313" key="9">
    <source>
        <dbReference type="Proteomes" id="UP000015388"/>
    </source>
</evidence>
<dbReference type="PROSITE" id="PS51257">
    <property type="entry name" value="PROKAR_LIPOPROTEIN"/>
    <property type="match status" value="1"/>
</dbReference>
<keyword evidence="6" id="KW-0449">Lipoprotein</keyword>
<dbReference type="Pfam" id="PF03180">
    <property type="entry name" value="Lipoprotein_9"/>
    <property type="match status" value="1"/>
</dbReference>
<keyword evidence="5" id="KW-0564">Palmitate</keyword>
<evidence type="ECO:0000256" key="1">
    <source>
        <dbReference type="ARBA" id="ARBA00004635"/>
    </source>
</evidence>
<dbReference type="RefSeq" id="WP_020933486.1">
    <property type="nucleotide sequence ID" value="NC_021915.1"/>
</dbReference>
<keyword evidence="9" id="KW-1185">Reference proteome</keyword>
<reference evidence="8 9" key="1">
    <citation type="submission" date="2012-11" db="EMBL/GenBank/DDBJ databases">
        <title>The complete genome sequence of Corynebacterium maris Coryn-1 (=DSM 45190).</title>
        <authorList>
            <person name="Schaffert L."/>
            <person name="Albersmeier A."/>
            <person name="Kalinowski J."/>
            <person name="Ruckert C."/>
        </authorList>
    </citation>
    <scope>NUCLEOTIDE SEQUENCE [LARGE SCALE GENOMIC DNA]</scope>
    <source>
        <strain evidence="9">Coryn-1</strain>
    </source>
</reference>
<evidence type="ECO:0000256" key="3">
    <source>
        <dbReference type="ARBA" id="ARBA00022729"/>
    </source>
</evidence>
<organism evidence="8 9">
    <name type="scientific">Corynebacterium maris DSM 45190</name>
    <dbReference type="NCBI Taxonomy" id="1224163"/>
    <lineage>
        <taxon>Bacteria</taxon>
        <taxon>Bacillati</taxon>
        <taxon>Actinomycetota</taxon>
        <taxon>Actinomycetes</taxon>
        <taxon>Mycobacteriales</taxon>
        <taxon>Corynebacteriaceae</taxon>
        <taxon>Corynebacterium</taxon>
    </lineage>
</organism>
<dbReference type="OrthoDB" id="9812878at2"/>
<dbReference type="PATRIC" id="fig|1224163.3.peg.68"/>
<evidence type="ECO:0000256" key="6">
    <source>
        <dbReference type="ARBA" id="ARBA00023288"/>
    </source>
</evidence>
<feature type="chain" id="PRO_5039682232" description="Metal ABC transporter substrate-binding protein" evidence="7">
    <location>
        <begin position="26"/>
        <end position="281"/>
    </location>
</feature>
<dbReference type="AlphaFoldDB" id="S5TF63"/>
<keyword evidence="3 7" id="KW-0732">Signal</keyword>
<feature type="signal peptide" evidence="7">
    <location>
        <begin position="1"/>
        <end position="25"/>
    </location>
</feature>
<sequence>MPLRRTVLRPLATAAAVLTAGVGLVACGTDSGADDDAIHVGTSPGPYSVLFQEGIDPILTDAGYTVEYTDFTDLQQADVAVAEGSVDLNVDQHTSYMENFNNETGSDLAAITPIPTVPAGLYSERHDGLDAVADGHTVGIPADASNQARAFLMLADAGWITLDPDANPGLLTSADIQDNPNNLDIQTMDSATIPRSLADLDWGVIPGSISYSSGVDPQLQHFQEELRPELILQAVVRSEDADSEWAQAVVDAYNDPAFHDFLAEENENDYWFVPEEITPAD</sequence>
<evidence type="ECO:0000256" key="2">
    <source>
        <dbReference type="ARBA" id="ARBA00008973"/>
    </source>
</evidence>
<gene>
    <name evidence="8" type="ORF">B841_00340</name>
</gene>
<dbReference type="KEGG" id="cmd:B841_00340"/>
<dbReference type="Gene3D" id="3.40.190.10">
    <property type="entry name" value="Periplasmic binding protein-like II"/>
    <property type="match status" value="2"/>
</dbReference>
<proteinExistence type="inferred from homology"/>
<dbReference type="InterPro" id="IPR004872">
    <property type="entry name" value="Lipoprotein_NlpA"/>
</dbReference>
<dbReference type="PANTHER" id="PTHR30429">
    <property type="entry name" value="D-METHIONINE-BINDING LIPOPROTEIN METQ"/>
    <property type="match status" value="1"/>
</dbReference>
<evidence type="ECO:0000256" key="7">
    <source>
        <dbReference type="SAM" id="SignalP"/>
    </source>
</evidence>
<dbReference type="EMBL" id="CP003924">
    <property type="protein sequence ID" value="AGS33551.1"/>
    <property type="molecule type" value="Genomic_DNA"/>
</dbReference>
<dbReference type="GO" id="GO:0016020">
    <property type="term" value="C:membrane"/>
    <property type="evidence" value="ECO:0007669"/>
    <property type="project" value="UniProtKB-SubCell"/>
</dbReference>
<dbReference type="eggNOG" id="COG1464">
    <property type="taxonomic scope" value="Bacteria"/>
</dbReference>
<dbReference type="Proteomes" id="UP000015388">
    <property type="component" value="Chromosome"/>
</dbReference>
<dbReference type="HOGENOM" id="CLU_067080_0_1_11"/>